<dbReference type="Pfam" id="PF17625">
    <property type="entry name" value="DUF5509"/>
    <property type="match status" value="1"/>
</dbReference>
<protein>
    <submittedName>
        <fullName evidence="1">p43 protein</fullName>
    </submittedName>
</protein>
<gene>
    <name evidence="1" type="primary">p43</name>
</gene>
<evidence type="ECO:0000313" key="2">
    <source>
        <dbReference type="Proteomes" id="UP000202315"/>
    </source>
</evidence>
<sequence length="362" mass="42609">MDSKRFNSRKPFLFYNEDYYKEKPNNFYKTNAIIFKKLDLHATSIVKCKKLLTDFFDYCLPNYYRRKNRFHLMFRIIEPVIKQAGASTLATISNGQCHLLEINKFADNVIQDNKYAHKWLIKVVGTDMGQQILFIIKQVVKKFKSCNLGIQNYNKLFRRCLSVLIFKGKNDIFLKCLQIILNAAMPVKNKGVIKSNYAAAAASALHHFIVGNLQFLCSDVYVMIKVRRLLIKHSMLATENVIKSAFRQFSQKIDVSLFKKVMFNYMMTVYDNTMQWPSIMNDENLVDWTAKHRFKENTSFTNFYKPLYSIAHVRQKSRFKYYGWNAQKQFCRNENDFFGLVNLHLNKNGTKELKSVCTKYAD</sequence>
<dbReference type="Proteomes" id="UP000202315">
    <property type="component" value="Segment"/>
</dbReference>
<dbReference type="KEGG" id="vg:14340212"/>
<dbReference type="OrthoDB" id="5636at10239"/>
<dbReference type="InterPro" id="IPR035120">
    <property type="entry name" value="DUF5509"/>
</dbReference>
<name>L0CLG7_9ABAC</name>
<keyword evidence="2" id="KW-1185">Reference proteome</keyword>
<organism evidence="1 2">
    <name type="scientific">Thysanoplusia orichalcea nucleopolyhedrovirus</name>
    <dbReference type="NCBI Taxonomy" id="101850"/>
    <lineage>
        <taxon>Viruses</taxon>
        <taxon>Viruses incertae sedis</taxon>
        <taxon>Naldaviricetes</taxon>
        <taxon>Lefavirales</taxon>
        <taxon>Baculoviridae</taxon>
        <taxon>Alphabaculovirus</taxon>
        <taxon>Alphabaculovirus thorichlaceae</taxon>
    </lineage>
</organism>
<dbReference type="EMBL" id="JX467702">
    <property type="protein sequence ID" value="AGA16193.1"/>
    <property type="molecule type" value="Genomic_DNA"/>
</dbReference>
<reference evidence="1 2" key="1">
    <citation type="journal article" date="2012" name="J. Virol.">
        <title>Genome of Thysanoplusia orichalcea multiple nucleopolyhedrovirus lacks the superoxide dismutase gene.</title>
        <authorList>
            <person name="Wang Y.S."/>
            <person name="Huang G.H."/>
            <person name="Cheng X.H."/>
            <person name="Wang X."/>
            <person name="Garretson T.A."/>
            <person name="Dai L.Y."/>
            <person name="Zhang C.X."/>
            <person name="Cheng X.W."/>
        </authorList>
    </citation>
    <scope>NUCLEOTIDE SEQUENCE [LARGE SCALE GENOMIC DNA]</scope>
    <source>
        <strain evidence="1">P2</strain>
    </source>
</reference>
<proteinExistence type="predicted"/>
<dbReference type="GeneID" id="14340212"/>
<evidence type="ECO:0000313" key="1">
    <source>
        <dbReference type="EMBL" id="AGA16193.1"/>
    </source>
</evidence>
<dbReference type="RefSeq" id="YP_007250449.1">
    <property type="nucleotide sequence ID" value="NC_019945.1"/>
</dbReference>
<accession>L0CLG7</accession>